<evidence type="ECO:0000256" key="4">
    <source>
        <dbReference type="ARBA" id="ARBA00023136"/>
    </source>
</evidence>
<evidence type="ECO:0000313" key="7">
    <source>
        <dbReference type="Proteomes" id="UP000053676"/>
    </source>
</evidence>
<protein>
    <recommendedName>
        <fullName evidence="8">Major facilitator superfamily (MFS) profile domain-containing protein</fullName>
    </recommendedName>
</protein>
<keyword evidence="7" id="KW-1185">Reference proteome</keyword>
<proteinExistence type="predicted"/>
<evidence type="ECO:0000256" key="5">
    <source>
        <dbReference type="SAM" id="Phobius"/>
    </source>
</evidence>
<organism evidence="6 7">
    <name type="scientific">Necator americanus</name>
    <name type="common">Human hookworm</name>
    <dbReference type="NCBI Taxonomy" id="51031"/>
    <lineage>
        <taxon>Eukaryota</taxon>
        <taxon>Metazoa</taxon>
        <taxon>Ecdysozoa</taxon>
        <taxon>Nematoda</taxon>
        <taxon>Chromadorea</taxon>
        <taxon>Rhabditida</taxon>
        <taxon>Rhabditina</taxon>
        <taxon>Rhabditomorpha</taxon>
        <taxon>Strongyloidea</taxon>
        <taxon>Ancylostomatidae</taxon>
        <taxon>Bunostominae</taxon>
        <taxon>Necator</taxon>
    </lineage>
</organism>
<evidence type="ECO:0000256" key="1">
    <source>
        <dbReference type="ARBA" id="ARBA00004141"/>
    </source>
</evidence>
<evidence type="ECO:0000313" key="6">
    <source>
        <dbReference type="EMBL" id="ETN73100.1"/>
    </source>
</evidence>
<keyword evidence="2 5" id="KW-0812">Transmembrane</keyword>
<name>W2STY2_NECAM</name>
<sequence length="85" mass="9740">SVFAASAQAFFLVLPSKIAETWFPDRQRSLANVLTFIANPLGVVLATIVPSVYFAEGVHVERYSWHMFEFVSYVYDLVRFVQSYE</sequence>
<dbReference type="STRING" id="51031.W2STY2"/>
<dbReference type="InterPro" id="IPR049680">
    <property type="entry name" value="FLVCR1-2_SLC49-like"/>
</dbReference>
<dbReference type="OrthoDB" id="422206at2759"/>
<evidence type="ECO:0000256" key="2">
    <source>
        <dbReference type="ARBA" id="ARBA00022692"/>
    </source>
</evidence>
<dbReference type="AlphaFoldDB" id="W2STY2"/>
<dbReference type="EMBL" id="KI661942">
    <property type="protein sequence ID" value="ETN73100.1"/>
    <property type="molecule type" value="Genomic_DNA"/>
</dbReference>
<dbReference type="GO" id="GO:0016020">
    <property type="term" value="C:membrane"/>
    <property type="evidence" value="ECO:0007669"/>
    <property type="project" value="UniProtKB-SubCell"/>
</dbReference>
<feature type="transmembrane region" description="Helical" evidence="5">
    <location>
        <begin position="29"/>
        <end position="55"/>
    </location>
</feature>
<evidence type="ECO:0008006" key="8">
    <source>
        <dbReference type="Google" id="ProtNLM"/>
    </source>
</evidence>
<dbReference type="PANTHER" id="PTHR10924">
    <property type="entry name" value="MAJOR FACILITATOR SUPERFAMILY PROTEIN-RELATED"/>
    <property type="match status" value="1"/>
</dbReference>
<dbReference type="SUPFAM" id="SSF103473">
    <property type="entry name" value="MFS general substrate transporter"/>
    <property type="match status" value="1"/>
</dbReference>
<gene>
    <name evidence="6" type="ORF">NECAME_18522</name>
</gene>
<keyword evidence="4 5" id="KW-0472">Membrane</keyword>
<dbReference type="PANTHER" id="PTHR10924:SF8">
    <property type="entry name" value="MFS DOMAIN-CONTAINING PROTEIN-RELATED"/>
    <property type="match status" value="1"/>
</dbReference>
<dbReference type="KEGG" id="nai:NECAME_18522"/>
<evidence type="ECO:0000256" key="3">
    <source>
        <dbReference type="ARBA" id="ARBA00022989"/>
    </source>
</evidence>
<accession>W2STY2</accession>
<comment type="subcellular location">
    <subcellularLocation>
        <location evidence="1">Membrane</location>
        <topology evidence="1">Multi-pass membrane protein</topology>
    </subcellularLocation>
</comment>
<keyword evidence="3 5" id="KW-1133">Transmembrane helix</keyword>
<dbReference type="InterPro" id="IPR036259">
    <property type="entry name" value="MFS_trans_sf"/>
</dbReference>
<reference evidence="7" key="1">
    <citation type="journal article" date="2014" name="Nat. Genet.">
        <title>Genome of the human hookworm Necator americanus.</title>
        <authorList>
            <person name="Tang Y.T."/>
            <person name="Gao X."/>
            <person name="Rosa B.A."/>
            <person name="Abubucker S."/>
            <person name="Hallsworth-Pepin K."/>
            <person name="Martin J."/>
            <person name="Tyagi R."/>
            <person name="Heizer E."/>
            <person name="Zhang X."/>
            <person name="Bhonagiri-Palsikar V."/>
            <person name="Minx P."/>
            <person name="Warren W.C."/>
            <person name="Wang Q."/>
            <person name="Zhan B."/>
            <person name="Hotez P.J."/>
            <person name="Sternberg P.W."/>
            <person name="Dougall A."/>
            <person name="Gaze S.T."/>
            <person name="Mulvenna J."/>
            <person name="Sotillo J."/>
            <person name="Ranganathan S."/>
            <person name="Rabelo E.M."/>
            <person name="Wilson R.K."/>
            <person name="Felgner P.L."/>
            <person name="Bethony J."/>
            <person name="Hawdon J.M."/>
            <person name="Gasser R.B."/>
            <person name="Loukas A."/>
            <person name="Mitreva M."/>
        </authorList>
    </citation>
    <scope>NUCLEOTIDE SEQUENCE [LARGE SCALE GENOMIC DNA]</scope>
</reference>
<dbReference type="Proteomes" id="UP000053676">
    <property type="component" value="Unassembled WGS sequence"/>
</dbReference>
<feature type="non-terminal residue" evidence="6">
    <location>
        <position position="1"/>
    </location>
</feature>